<feature type="signal peptide" evidence="1">
    <location>
        <begin position="1"/>
        <end position="21"/>
    </location>
</feature>
<evidence type="ECO:0008006" key="4">
    <source>
        <dbReference type="Google" id="ProtNLM"/>
    </source>
</evidence>
<dbReference type="EMBL" id="JARKIF010000007">
    <property type="protein sequence ID" value="KAJ7635349.1"/>
    <property type="molecule type" value="Genomic_DNA"/>
</dbReference>
<evidence type="ECO:0000313" key="2">
    <source>
        <dbReference type="EMBL" id="KAJ7635349.1"/>
    </source>
</evidence>
<protein>
    <recommendedName>
        <fullName evidence="4">Kinesin light chain</fullName>
    </recommendedName>
</protein>
<dbReference type="AlphaFoldDB" id="A0AAD7C0L0"/>
<organism evidence="2 3">
    <name type="scientific">Roridomyces roridus</name>
    <dbReference type="NCBI Taxonomy" id="1738132"/>
    <lineage>
        <taxon>Eukaryota</taxon>
        <taxon>Fungi</taxon>
        <taxon>Dikarya</taxon>
        <taxon>Basidiomycota</taxon>
        <taxon>Agaricomycotina</taxon>
        <taxon>Agaricomycetes</taxon>
        <taxon>Agaricomycetidae</taxon>
        <taxon>Agaricales</taxon>
        <taxon>Marasmiineae</taxon>
        <taxon>Mycenaceae</taxon>
        <taxon>Roridomyces</taxon>
    </lineage>
</organism>
<evidence type="ECO:0000256" key="1">
    <source>
        <dbReference type="SAM" id="SignalP"/>
    </source>
</evidence>
<dbReference type="InterPro" id="IPR011990">
    <property type="entry name" value="TPR-like_helical_dom_sf"/>
</dbReference>
<name>A0AAD7C0L0_9AGAR</name>
<dbReference type="InterPro" id="IPR053137">
    <property type="entry name" value="NLR-like"/>
</dbReference>
<dbReference type="Pfam" id="PF13374">
    <property type="entry name" value="TPR_10"/>
    <property type="match status" value="7"/>
</dbReference>
<dbReference type="PANTHER" id="PTHR46082:SF11">
    <property type="entry name" value="AAA+ ATPASE DOMAIN-CONTAINING PROTEIN-RELATED"/>
    <property type="match status" value="1"/>
</dbReference>
<comment type="caution">
    <text evidence="2">The sequence shown here is derived from an EMBL/GenBank/DDBJ whole genome shotgun (WGS) entry which is preliminary data.</text>
</comment>
<accession>A0AAD7C0L0</accession>
<feature type="chain" id="PRO_5041960627" description="Kinesin light chain" evidence="1">
    <location>
        <begin position="22"/>
        <end position="898"/>
    </location>
</feature>
<dbReference type="PANTHER" id="PTHR46082">
    <property type="entry name" value="ATP/GTP-BINDING PROTEIN-RELATED"/>
    <property type="match status" value="1"/>
</dbReference>
<gene>
    <name evidence="2" type="ORF">FB45DRAFT_1143572</name>
</gene>
<dbReference type="Proteomes" id="UP001221142">
    <property type="component" value="Unassembled WGS sequence"/>
</dbReference>
<dbReference type="Gene3D" id="1.25.40.10">
    <property type="entry name" value="Tetratricopeptide repeat domain"/>
    <property type="match status" value="3"/>
</dbReference>
<keyword evidence="3" id="KW-1185">Reference proteome</keyword>
<keyword evidence="1" id="KW-0732">Signal</keyword>
<evidence type="ECO:0000313" key="3">
    <source>
        <dbReference type="Proteomes" id="UP001221142"/>
    </source>
</evidence>
<sequence>MTWHPSLLSCVGYLLLQLTRLLRFSDIFLLDMSSQTTIETGLKNIAIIKRVGSTQEDAMKWLRDVQSNWFLLFDNADDPNINLNPYLPRCNQGNILITSRNPGLSVHAGAHWLVSDMEESDAVVLLLKGAAKDVTDKNMKTAREICKENSRVTWNCTKEIGPDYWVKSPGSDPTVKMTGQRAVTTGAGPAVQPSEATILTAGSGSGSLADGLEAQAVTALTRHDGRDGSDGYHPAVLRPRSMGISETIFQNAARYSKDNNPDGPSKKHLRDAYKFIANFQNQAGQWDSLAFIEVATELQAYALIGFDEETAFFSIHPLVHGWCQQWAVNQVEVMINLMGMSIYEGHYSDAESIGMLPHLWTLIRDRVERAPLWNAQFAETYSKSFKFGLATEFWGQVWRERQDRYGENHPATLSSMEHLGISYLGLGQFSDALPLQTLVLEKHKKLLGEEHPETLRAMGNLAVAHKELGALNDALPLETLVLEKQKKLLVSNFREYSRVASSCTQRVGILASCKLFLPNCVLSSSMTIILAAPEASTAAGAFRLLFHVQPSASCFSNSSTAIKSGSLAHWLTITVEWADCSLSWLRSFVTVPPDEQVVTDRNRHTLRSDCHMPACRVMPSDAGDQIAYLGLFRELTVARRIFASIKGSLAITHKELGEFNDALLLEVLVLEKRKKLLGEEHPHTLSAMGNLANTHKRLGEFNDALLLEVLVLEKRKKLLGEEHPDTLFAMGNLAGTHKELGQFNNALLLETLVLEKRKKLLGEEHPATLSAMRNLANTHRKLGDFNDALPLEVLVLEKRRKLLGEEHPDTLMAMGNLACTHSHLGQFNDALPLETLPDDALPLETFVLEKRKKLLGEEHPDTLTAMKNLIKTYKGLGKVAELDVLNIQLEQAQATRDQ</sequence>
<dbReference type="SUPFAM" id="SSF48452">
    <property type="entry name" value="TPR-like"/>
    <property type="match status" value="3"/>
</dbReference>
<reference evidence="2" key="1">
    <citation type="submission" date="2023-03" db="EMBL/GenBank/DDBJ databases">
        <title>Massive genome expansion in bonnet fungi (Mycena s.s.) driven by repeated elements and novel gene families across ecological guilds.</title>
        <authorList>
            <consortium name="Lawrence Berkeley National Laboratory"/>
            <person name="Harder C.B."/>
            <person name="Miyauchi S."/>
            <person name="Viragh M."/>
            <person name="Kuo A."/>
            <person name="Thoen E."/>
            <person name="Andreopoulos B."/>
            <person name="Lu D."/>
            <person name="Skrede I."/>
            <person name="Drula E."/>
            <person name="Henrissat B."/>
            <person name="Morin E."/>
            <person name="Kohler A."/>
            <person name="Barry K."/>
            <person name="LaButti K."/>
            <person name="Morin E."/>
            <person name="Salamov A."/>
            <person name="Lipzen A."/>
            <person name="Mereny Z."/>
            <person name="Hegedus B."/>
            <person name="Baldrian P."/>
            <person name="Stursova M."/>
            <person name="Weitz H."/>
            <person name="Taylor A."/>
            <person name="Grigoriev I.V."/>
            <person name="Nagy L.G."/>
            <person name="Martin F."/>
            <person name="Kauserud H."/>
        </authorList>
    </citation>
    <scope>NUCLEOTIDE SEQUENCE</scope>
    <source>
        <strain evidence="2">9284</strain>
    </source>
</reference>
<proteinExistence type="predicted"/>